<evidence type="ECO:0000313" key="2">
    <source>
        <dbReference type="Proteomes" id="UP000092839"/>
    </source>
</evidence>
<dbReference type="KEGG" id="bic:LMTR13_07855"/>
<protein>
    <submittedName>
        <fullName evidence="1">Uncharacterized protein</fullName>
    </submittedName>
</protein>
<accession>A0A1B1UBI7</accession>
<dbReference type="AlphaFoldDB" id="A0A1B1UBI7"/>
<reference evidence="1 2" key="1">
    <citation type="submission" date="2016-07" db="EMBL/GenBank/DDBJ databases">
        <title>Complete genome sequence of Bradyrhizobium icense LMTR 13T, a potential inoculant strain isolated from lima bean (Phaseolus lunatus) in Peru.</title>
        <authorList>
            <person name="Ormeno-Orrillo E."/>
            <person name="Duran D."/>
            <person name="Rogel M.A."/>
            <person name="Rey L."/>
            <person name="Imperial J."/>
            <person name="Ruiz-Argueso T."/>
            <person name="Martinez-Romero E."/>
        </authorList>
    </citation>
    <scope>NUCLEOTIDE SEQUENCE [LARGE SCALE GENOMIC DNA]</scope>
    <source>
        <strain evidence="1 2">LMTR 13</strain>
    </source>
</reference>
<keyword evidence="2" id="KW-1185">Reference proteome</keyword>
<proteinExistence type="predicted"/>
<dbReference type="EMBL" id="CP016428">
    <property type="protein sequence ID" value="ANW00114.1"/>
    <property type="molecule type" value="Genomic_DNA"/>
</dbReference>
<organism evidence="1 2">
    <name type="scientific">Bradyrhizobium icense</name>
    <dbReference type="NCBI Taxonomy" id="1274631"/>
    <lineage>
        <taxon>Bacteria</taxon>
        <taxon>Pseudomonadati</taxon>
        <taxon>Pseudomonadota</taxon>
        <taxon>Alphaproteobacteria</taxon>
        <taxon>Hyphomicrobiales</taxon>
        <taxon>Nitrobacteraceae</taxon>
        <taxon>Bradyrhizobium</taxon>
    </lineage>
</organism>
<gene>
    <name evidence="1" type="ORF">LMTR13_07855</name>
</gene>
<dbReference type="Proteomes" id="UP000092839">
    <property type="component" value="Chromosome"/>
</dbReference>
<evidence type="ECO:0000313" key="1">
    <source>
        <dbReference type="EMBL" id="ANW00114.1"/>
    </source>
</evidence>
<name>A0A1B1UBI7_9BRAD</name>
<sequence length="97" mass="10716">MTCKVLIDDNFHYQDENERVTHGQFETAEEAIAACRSIVDDFLAGAFKPGMSATALYDLYRSFGDDPSADPKGAPVAFSAWQYARERCEVLAATACR</sequence>